<organism evidence="4 5">
    <name type="scientific">Cichlidogyrus casuarinus</name>
    <dbReference type="NCBI Taxonomy" id="1844966"/>
    <lineage>
        <taxon>Eukaryota</taxon>
        <taxon>Metazoa</taxon>
        <taxon>Spiralia</taxon>
        <taxon>Lophotrochozoa</taxon>
        <taxon>Platyhelminthes</taxon>
        <taxon>Monogenea</taxon>
        <taxon>Monopisthocotylea</taxon>
        <taxon>Dactylogyridea</taxon>
        <taxon>Ancyrocephalidae</taxon>
        <taxon>Cichlidogyrus</taxon>
    </lineage>
</organism>
<dbReference type="EMBL" id="JBJKFK010003715">
    <property type="protein sequence ID" value="KAL3309626.1"/>
    <property type="molecule type" value="Genomic_DNA"/>
</dbReference>
<feature type="domain" description="PARG catalytic Macro" evidence="3">
    <location>
        <begin position="101"/>
        <end position="276"/>
    </location>
</feature>
<proteinExistence type="predicted"/>
<sequence>MSIGAIEKFPEMPTVNFNKLYGDGFSQVKIEKMKCLFKALEHATTDTLHSIVKIWRSSPSMRHFFNNSEAFSVSINPYNKDTAGNNIGMDSYMFRNNAQNPRKYFVVDFANCMIGGGVLGHGAVQEEILFVEHPDCIAARCVMPKMEANESIIIEGARKTCSHLGYANQFEFDRISTTDLSPPTNSILGRVFVCINATDYSKRKQDQYHIDEIRRELIKALSGFSAFGIPQNCVTGNWGCGAFGGDETLKALIQILAASMAYLESINYCCFGKVKLHADLKLLIGELKNHRTTVGEYFRAMVKTAEAVKIGRAFKMTDFLHSKLPRRINFELFPQIYV</sequence>
<evidence type="ECO:0000313" key="4">
    <source>
        <dbReference type="EMBL" id="KAL3309626.1"/>
    </source>
</evidence>
<feature type="binding site" evidence="2">
    <location>
        <position position="125"/>
    </location>
    <ligand>
        <name>substrate</name>
    </ligand>
</feature>
<evidence type="ECO:0000313" key="5">
    <source>
        <dbReference type="Proteomes" id="UP001626550"/>
    </source>
</evidence>
<dbReference type="PANTHER" id="PTHR12837">
    <property type="entry name" value="POLY ADP-RIBOSE GLYCOHYDROLASE"/>
    <property type="match status" value="1"/>
</dbReference>
<feature type="binding site" evidence="2">
    <location>
        <position position="166"/>
    </location>
    <ligand>
        <name>substrate</name>
    </ligand>
</feature>
<keyword evidence="5" id="KW-1185">Reference proteome</keyword>
<name>A0ABD2PT53_9PLAT</name>
<evidence type="ECO:0000256" key="2">
    <source>
        <dbReference type="PIRSR" id="PIRSR607724-2"/>
    </source>
</evidence>
<dbReference type="AlphaFoldDB" id="A0ABD2PT53"/>
<reference evidence="4 5" key="1">
    <citation type="submission" date="2024-11" db="EMBL/GenBank/DDBJ databases">
        <title>Adaptive evolution of stress response genes in parasites aligns with host niche diversity.</title>
        <authorList>
            <person name="Hahn C."/>
            <person name="Resl P."/>
        </authorList>
    </citation>
    <scope>NUCLEOTIDE SEQUENCE [LARGE SCALE GENOMIC DNA]</scope>
    <source>
        <strain evidence="4">EGGRZ-B1_66</strain>
        <tissue evidence="4">Body</tissue>
    </source>
</reference>
<dbReference type="InterPro" id="IPR046372">
    <property type="entry name" value="PARG_cat_C"/>
</dbReference>
<protein>
    <recommendedName>
        <fullName evidence="3">PARG catalytic Macro domain-containing protein</fullName>
    </recommendedName>
</protein>
<gene>
    <name evidence="4" type="ORF">Ciccas_011825</name>
</gene>
<feature type="binding site" evidence="2">
    <location>
        <position position="111"/>
    </location>
    <ligand>
        <name>substrate</name>
    </ligand>
</feature>
<feature type="active site" evidence="1">
    <location>
        <position position="126"/>
    </location>
</feature>
<feature type="active site" evidence="1">
    <location>
        <position position="108"/>
    </location>
</feature>
<dbReference type="Pfam" id="PF05028">
    <property type="entry name" value="PARG_cat_C"/>
    <property type="match status" value="1"/>
</dbReference>
<evidence type="ECO:0000256" key="1">
    <source>
        <dbReference type="PIRSR" id="PIRSR607724-1"/>
    </source>
</evidence>
<comment type="caution">
    <text evidence="4">The sequence shown here is derived from an EMBL/GenBank/DDBJ whole genome shotgun (WGS) entry which is preliminary data.</text>
</comment>
<evidence type="ECO:0000259" key="3">
    <source>
        <dbReference type="Pfam" id="PF05028"/>
    </source>
</evidence>
<accession>A0ABD2PT53</accession>
<feature type="active site" evidence="1">
    <location>
        <position position="127"/>
    </location>
</feature>
<dbReference type="Proteomes" id="UP001626550">
    <property type="component" value="Unassembled WGS sequence"/>
</dbReference>
<dbReference type="PANTHER" id="PTHR12837:SF14">
    <property type="entry name" value="POLY(ADP-RIBOSE) GLYCOHYDROLASE"/>
    <property type="match status" value="1"/>
</dbReference>
<dbReference type="InterPro" id="IPR007724">
    <property type="entry name" value="Poly_GlycHdrlase"/>
</dbReference>